<dbReference type="Pfam" id="PF00583">
    <property type="entry name" value="Acetyltransf_1"/>
    <property type="match status" value="1"/>
</dbReference>
<dbReference type="PANTHER" id="PTHR47443:SF3">
    <property type="entry name" value="GCN5-RELATED N-ACETYLTRANSFERASE 4, CHLOROPLASTIC"/>
    <property type="match status" value="1"/>
</dbReference>
<proteinExistence type="predicted"/>
<dbReference type="GO" id="GO:0008080">
    <property type="term" value="F:N-acetyltransferase activity"/>
    <property type="evidence" value="ECO:0007669"/>
    <property type="project" value="TreeGrafter"/>
</dbReference>
<dbReference type="EMBL" id="BQMJ01000012">
    <property type="protein sequence ID" value="GJQ09922.1"/>
    <property type="molecule type" value="Genomic_DNA"/>
</dbReference>
<keyword evidence="3" id="KW-1185">Reference proteome</keyword>
<protein>
    <recommendedName>
        <fullName evidence="1">N-acetyltransferase domain-containing protein</fullName>
    </recommendedName>
</protein>
<dbReference type="GO" id="GO:0009507">
    <property type="term" value="C:chloroplast"/>
    <property type="evidence" value="ECO:0007669"/>
    <property type="project" value="TreeGrafter"/>
</dbReference>
<reference evidence="2" key="1">
    <citation type="journal article" date="2022" name="Proc. Natl. Acad. Sci. U.S.A.">
        <title>Life cycle and functional genomics of the unicellular red alga Galdieria for elucidating algal and plant evolution and industrial use.</title>
        <authorList>
            <person name="Hirooka S."/>
            <person name="Itabashi T."/>
            <person name="Ichinose T.M."/>
            <person name="Onuma R."/>
            <person name="Fujiwara T."/>
            <person name="Yamashita S."/>
            <person name="Jong L.W."/>
            <person name="Tomita R."/>
            <person name="Iwane A.H."/>
            <person name="Miyagishima S.Y."/>
        </authorList>
    </citation>
    <scope>NUCLEOTIDE SEQUENCE</scope>
    <source>
        <strain evidence="2">NBRC 102759</strain>
    </source>
</reference>
<accession>A0A9C7UNX6</accession>
<evidence type="ECO:0000259" key="1">
    <source>
        <dbReference type="PROSITE" id="PS51186"/>
    </source>
</evidence>
<dbReference type="OrthoDB" id="41532at2759"/>
<organism evidence="2 3">
    <name type="scientific">Galdieria partita</name>
    <dbReference type="NCBI Taxonomy" id="83374"/>
    <lineage>
        <taxon>Eukaryota</taxon>
        <taxon>Rhodophyta</taxon>
        <taxon>Bangiophyceae</taxon>
        <taxon>Galdieriales</taxon>
        <taxon>Galdieriaceae</taxon>
        <taxon>Galdieria</taxon>
    </lineage>
</organism>
<dbReference type="InterPro" id="IPR000182">
    <property type="entry name" value="GNAT_dom"/>
</dbReference>
<feature type="domain" description="N-acetyltransferase" evidence="1">
    <location>
        <begin position="189"/>
        <end position="384"/>
    </location>
</feature>
<gene>
    <name evidence="2" type="ORF">GpartN1_g1713.t1</name>
</gene>
<dbReference type="PROSITE" id="PS51186">
    <property type="entry name" value="GNAT"/>
    <property type="match status" value="1"/>
</dbReference>
<comment type="caution">
    <text evidence="2">The sequence shown here is derived from an EMBL/GenBank/DDBJ whole genome shotgun (WGS) entry which is preliminary data.</text>
</comment>
<dbReference type="Proteomes" id="UP001061958">
    <property type="component" value="Unassembled WGS sequence"/>
</dbReference>
<dbReference type="SUPFAM" id="SSF55729">
    <property type="entry name" value="Acyl-CoA N-acyltransferases (Nat)"/>
    <property type="match status" value="1"/>
</dbReference>
<evidence type="ECO:0000313" key="2">
    <source>
        <dbReference type="EMBL" id="GJQ09922.1"/>
    </source>
</evidence>
<reference evidence="2" key="2">
    <citation type="submission" date="2022-01" db="EMBL/GenBank/DDBJ databases">
        <authorList>
            <person name="Hirooka S."/>
            <person name="Miyagishima S.Y."/>
        </authorList>
    </citation>
    <scope>NUCLEOTIDE SEQUENCE</scope>
    <source>
        <strain evidence="2">NBRC 102759</strain>
    </source>
</reference>
<dbReference type="AlphaFoldDB" id="A0A9C7UNX6"/>
<dbReference type="PANTHER" id="PTHR47443">
    <property type="entry name" value="ACYL-COA N-ACYLTRANSFERASES (NAT) SUPERFAMILY PROTEIN"/>
    <property type="match status" value="1"/>
</dbReference>
<dbReference type="CDD" id="cd04301">
    <property type="entry name" value="NAT_SF"/>
    <property type="match status" value="1"/>
</dbReference>
<dbReference type="InterPro" id="IPR016181">
    <property type="entry name" value="Acyl_CoA_acyltransferase"/>
</dbReference>
<sequence>MEVRHVPNSLFCRICFIPIVPSFQKKLLNTCVSINWSRSNFAVNAIQSRNSCALLRNDTAWIHSTNAPMSRLSYMQKEFVSCKSYFHWNQTGQLHVTRIVGTSELLLQSLQTMQKTSYCRSNLETRCLGLLDSLNFQRKVLLIHFPKLTSIRQSKNRCPRICSSSVSTVSTDDPGRSSKSVDGSNGVCLELRQAKPEELVAVAEIRRVAFTPEETFSTHLTEDKRQQDIYYAILERLKRPGTCCLVVVKRILTDNENGQSVDKTRELDIPEEELVLGTCDVSIHDAESGLRVRTSNFKRVVYVSSMAVRPEYRRKGVAKRLLNGVLDIARLEKIDDIFLHVDETNAPAVRLYYSFGFQRFPLPIPMWLRTMARHDHVLLWKDLRRAEE</sequence>
<dbReference type="Gene3D" id="3.40.630.30">
    <property type="match status" value="1"/>
</dbReference>
<name>A0A9C7UNX6_9RHOD</name>
<evidence type="ECO:0000313" key="3">
    <source>
        <dbReference type="Proteomes" id="UP001061958"/>
    </source>
</evidence>